<dbReference type="PROSITE" id="PS51257">
    <property type="entry name" value="PROKAR_LIPOPROTEIN"/>
    <property type="match status" value="1"/>
</dbReference>
<name>A0A3L9Z460_9FLAO</name>
<accession>A0A3L9Z460</accession>
<reference evidence="2 3" key="1">
    <citation type="submission" date="2018-10" db="EMBL/GenBank/DDBJ databases">
        <title>Genomic Encyclopedia of Archaeal and Bacterial Type Strains, Phase II (KMG-II): from individual species to whole genera.</title>
        <authorList>
            <person name="Goeker M."/>
        </authorList>
    </citation>
    <scope>NUCLEOTIDE SEQUENCE [LARGE SCALE GENOMIC DNA]</scope>
    <source>
        <strain evidence="2 3">DSM 23424</strain>
    </source>
</reference>
<comment type="caution">
    <text evidence="2">The sequence shown here is derived from an EMBL/GenBank/DDBJ whole genome shotgun (WGS) entry which is preliminary data.</text>
</comment>
<dbReference type="InterPro" id="IPR013783">
    <property type="entry name" value="Ig-like_fold"/>
</dbReference>
<dbReference type="RefSeq" id="WP_121906228.1">
    <property type="nucleotide sequence ID" value="NZ_REFC01000011.1"/>
</dbReference>
<organism evidence="2 3">
    <name type="scientific">Ulvibacter antarcticus</name>
    <dbReference type="NCBI Taxonomy" id="442714"/>
    <lineage>
        <taxon>Bacteria</taxon>
        <taxon>Pseudomonadati</taxon>
        <taxon>Bacteroidota</taxon>
        <taxon>Flavobacteriia</taxon>
        <taxon>Flavobacteriales</taxon>
        <taxon>Flavobacteriaceae</taxon>
        <taxon>Ulvibacter</taxon>
    </lineage>
</organism>
<dbReference type="InterPro" id="IPR014756">
    <property type="entry name" value="Ig_E-set"/>
</dbReference>
<proteinExistence type="predicted"/>
<dbReference type="InterPro" id="IPR002909">
    <property type="entry name" value="IPT_dom"/>
</dbReference>
<dbReference type="Pfam" id="PF01833">
    <property type="entry name" value="TIG"/>
    <property type="match status" value="1"/>
</dbReference>
<dbReference type="AlphaFoldDB" id="A0A3L9Z460"/>
<protein>
    <submittedName>
        <fullName evidence="2">IPT/TIG domain-containing protein</fullName>
    </submittedName>
</protein>
<gene>
    <name evidence="2" type="ORF">BXY75_0638</name>
</gene>
<dbReference type="SUPFAM" id="SSF81296">
    <property type="entry name" value="E set domains"/>
    <property type="match status" value="1"/>
</dbReference>
<keyword evidence="3" id="KW-1185">Reference proteome</keyword>
<dbReference type="Gene3D" id="2.60.40.10">
    <property type="entry name" value="Immunoglobulins"/>
    <property type="match status" value="1"/>
</dbReference>
<evidence type="ECO:0000313" key="2">
    <source>
        <dbReference type="EMBL" id="RMA66219.1"/>
    </source>
</evidence>
<feature type="domain" description="IPT/TIG" evidence="1">
    <location>
        <begin position="40"/>
        <end position="113"/>
    </location>
</feature>
<dbReference type="EMBL" id="REFC01000011">
    <property type="protein sequence ID" value="RMA66219.1"/>
    <property type="molecule type" value="Genomic_DNA"/>
</dbReference>
<evidence type="ECO:0000259" key="1">
    <source>
        <dbReference type="Pfam" id="PF01833"/>
    </source>
</evidence>
<dbReference type="Proteomes" id="UP000271339">
    <property type="component" value="Unassembled WGS sequence"/>
</dbReference>
<sequence>MKNNILFFCFLTCLIILGCGKSDNDVVVVVDDEIEVFDFTISSMSPEQGKVGDTITISGTNFSSISSENTVTFDGVSASVISATPSTLEVAVPQLPNGNSTVSLNIQDISKTVGAFSVSLDDYKYIAVANNRTVYTIGNISGETLEIGSISHSGSMAITPHTLCNTATKIYGITTYYLADNLQLLVYDKVTGQTSEIALELPNSIVGPNKAISALVWNEQSSVLTGLLNPNEYASEPEYHVINIDPNTFEVIDTGIVTPASGQYILSVTMSNNKLYYGSTFIDSDYERDMVEIDLNANTASLYYFNNFEEGTYRLSKSTEPNKLLAVRLVNSTTNIIPVEIDLIQNTIVDLTPDNDYVFVHVTGKSFHDPNINQSVNVIGNHTIGYSLYKFNDSSHDVVDLNLITGNYFSLYIVGIME</sequence>
<evidence type="ECO:0000313" key="3">
    <source>
        <dbReference type="Proteomes" id="UP000271339"/>
    </source>
</evidence>
<dbReference type="OrthoDB" id="9764804at2"/>